<dbReference type="GO" id="GO:0015666">
    <property type="term" value="F:restriction endodeoxyribonuclease activity"/>
    <property type="evidence" value="ECO:0007669"/>
    <property type="project" value="TreeGrafter"/>
</dbReference>
<evidence type="ECO:0000259" key="2">
    <source>
        <dbReference type="Pfam" id="PF04471"/>
    </source>
</evidence>
<dbReference type="Pfam" id="PF04471">
    <property type="entry name" value="Mrr_cat"/>
    <property type="match status" value="1"/>
</dbReference>
<dbReference type="InterPro" id="IPR052906">
    <property type="entry name" value="Type_IV_Methyl-Rstrct_Enzyme"/>
</dbReference>
<dbReference type="GO" id="GO:0009307">
    <property type="term" value="P:DNA restriction-modification system"/>
    <property type="evidence" value="ECO:0007669"/>
    <property type="project" value="InterPro"/>
</dbReference>
<dbReference type="Gene3D" id="3.40.1350.10">
    <property type="match status" value="1"/>
</dbReference>
<dbReference type="Proteomes" id="UP000199063">
    <property type="component" value="Unassembled WGS sequence"/>
</dbReference>
<dbReference type="PROSITE" id="PS51257">
    <property type="entry name" value="PROKAR_LIPOPROTEIN"/>
    <property type="match status" value="1"/>
</dbReference>
<name>A0A1G9YST4_9ACTN</name>
<protein>
    <submittedName>
        <fullName evidence="3">Restriction system protein</fullName>
    </submittedName>
</protein>
<feature type="transmembrane region" description="Helical" evidence="1">
    <location>
        <begin position="21"/>
        <end position="39"/>
    </location>
</feature>
<keyword evidence="1" id="KW-0812">Transmembrane</keyword>
<dbReference type="AlphaFoldDB" id="A0A1G9YST4"/>
<organism evidence="3 4">
    <name type="scientific">Streptomyces wuyuanensis</name>
    <dbReference type="NCBI Taxonomy" id="1196353"/>
    <lineage>
        <taxon>Bacteria</taxon>
        <taxon>Bacillati</taxon>
        <taxon>Actinomycetota</taxon>
        <taxon>Actinomycetes</taxon>
        <taxon>Kitasatosporales</taxon>
        <taxon>Streptomycetaceae</taxon>
        <taxon>Streptomyces</taxon>
    </lineage>
</organism>
<dbReference type="OrthoDB" id="5181666at2"/>
<keyword evidence="1" id="KW-0472">Membrane</keyword>
<evidence type="ECO:0000313" key="3">
    <source>
        <dbReference type="EMBL" id="SDN12269.1"/>
    </source>
</evidence>
<dbReference type="SUPFAM" id="SSF52980">
    <property type="entry name" value="Restriction endonuclease-like"/>
    <property type="match status" value="1"/>
</dbReference>
<sequence>MTIPVRRPRSADRAAFSMRQTFLWFALTGSVLCGCGLMLRSLVRAAGTGGALGGVALLGTAFVLLGLRGAGSGRRSVPRPQVVPDERWETEPVPVAPSTEAMARGESGEALAAMDAEAFELAIAALCERDGCTDVEVVGGSGDLGADVLAVAPDGRRVVIQCKRYGPVNKVGSQDMQRFGGTCFAVHEADIAAVVTTGEFTGPAADYAEQCGILCLDRTALTAWADGTAPAPWHRDGSH</sequence>
<dbReference type="RefSeq" id="WP_093658920.1">
    <property type="nucleotide sequence ID" value="NZ_FNHI01000019.1"/>
</dbReference>
<dbReference type="InterPro" id="IPR007560">
    <property type="entry name" value="Restrct_endonuc_IV_Mrr"/>
</dbReference>
<evidence type="ECO:0000313" key="4">
    <source>
        <dbReference type="Proteomes" id="UP000199063"/>
    </source>
</evidence>
<feature type="transmembrane region" description="Helical" evidence="1">
    <location>
        <begin position="45"/>
        <end position="67"/>
    </location>
</feature>
<dbReference type="PANTHER" id="PTHR30015:SF6">
    <property type="entry name" value="SLL1429 PROTEIN"/>
    <property type="match status" value="1"/>
</dbReference>
<dbReference type="InterPro" id="IPR011856">
    <property type="entry name" value="tRNA_endonuc-like_dom_sf"/>
</dbReference>
<keyword evidence="1" id="KW-1133">Transmembrane helix</keyword>
<dbReference type="GeneID" id="40832430"/>
<accession>A0A1G9YST4</accession>
<feature type="domain" description="Restriction endonuclease type IV Mrr" evidence="2">
    <location>
        <begin position="112"/>
        <end position="224"/>
    </location>
</feature>
<gene>
    <name evidence="3" type="ORF">SAMN05444921_119126</name>
</gene>
<evidence type="ECO:0000256" key="1">
    <source>
        <dbReference type="SAM" id="Phobius"/>
    </source>
</evidence>
<dbReference type="STRING" id="1196353.SAMN05444921_119126"/>
<dbReference type="GO" id="GO:0003677">
    <property type="term" value="F:DNA binding"/>
    <property type="evidence" value="ECO:0007669"/>
    <property type="project" value="InterPro"/>
</dbReference>
<dbReference type="InterPro" id="IPR011335">
    <property type="entry name" value="Restrct_endonuc-II-like"/>
</dbReference>
<reference evidence="4" key="1">
    <citation type="submission" date="2016-10" db="EMBL/GenBank/DDBJ databases">
        <authorList>
            <person name="Varghese N."/>
            <person name="Submissions S."/>
        </authorList>
    </citation>
    <scope>NUCLEOTIDE SEQUENCE [LARGE SCALE GENOMIC DNA]</scope>
    <source>
        <strain evidence="4">CGMCC 4.7042</strain>
    </source>
</reference>
<keyword evidence="4" id="KW-1185">Reference proteome</keyword>
<dbReference type="PANTHER" id="PTHR30015">
    <property type="entry name" value="MRR RESTRICTION SYSTEM PROTEIN"/>
    <property type="match status" value="1"/>
</dbReference>
<dbReference type="EMBL" id="FNHI01000019">
    <property type="protein sequence ID" value="SDN12269.1"/>
    <property type="molecule type" value="Genomic_DNA"/>
</dbReference>
<proteinExistence type="predicted"/>